<sequence length="31" mass="3669">MLILFVPPKYFLVIKLYLKNSKNATIIINIF</sequence>
<organism evidence="1">
    <name type="scientific">Siphoviridae sp. ctl0E3</name>
    <dbReference type="NCBI Taxonomy" id="2827586"/>
    <lineage>
        <taxon>Viruses</taxon>
        <taxon>Duplodnaviria</taxon>
        <taxon>Heunggongvirae</taxon>
        <taxon>Uroviricota</taxon>
        <taxon>Caudoviricetes</taxon>
    </lineage>
</organism>
<accession>A0A8S5LP87</accession>
<reference evidence="1" key="1">
    <citation type="journal article" date="2021" name="Proc. Natl. Acad. Sci. U.S.A.">
        <title>A Catalog of Tens of Thousands of Viruses from Human Metagenomes Reveals Hidden Associations with Chronic Diseases.</title>
        <authorList>
            <person name="Tisza M.J."/>
            <person name="Buck C.B."/>
        </authorList>
    </citation>
    <scope>NUCLEOTIDE SEQUENCE</scope>
    <source>
        <strain evidence="1">Ctl0E3</strain>
    </source>
</reference>
<proteinExistence type="predicted"/>
<dbReference type="EMBL" id="BK015885">
    <property type="protein sequence ID" value="DAD71659.1"/>
    <property type="molecule type" value="Genomic_DNA"/>
</dbReference>
<evidence type="ECO:0000313" key="1">
    <source>
        <dbReference type="EMBL" id="DAD71659.1"/>
    </source>
</evidence>
<protein>
    <submittedName>
        <fullName evidence="1">Uncharacterized protein</fullName>
    </submittedName>
</protein>
<name>A0A8S5LP87_9CAUD</name>